<feature type="region of interest" description="Disordered" evidence="1">
    <location>
        <begin position="52"/>
        <end position="72"/>
    </location>
</feature>
<dbReference type="EMBL" id="PFBM01000023">
    <property type="protein sequence ID" value="PIR82134.1"/>
    <property type="molecule type" value="Genomic_DNA"/>
</dbReference>
<dbReference type="Proteomes" id="UP000231379">
    <property type="component" value="Unassembled WGS sequence"/>
</dbReference>
<evidence type="ECO:0000256" key="1">
    <source>
        <dbReference type="SAM" id="MobiDB-lite"/>
    </source>
</evidence>
<proteinExistence type="predicted"/>
<gene>
    <name evidence="2" type="ORF">COU20_04000</name>
</gene>
<organism evidence="2 3">
    <name type="scientific">Candidatus Kaiserbacteria bacterium CG10_big_fil_rev_8_21_14_0_10_59_10</name>
    <dbReference type="NCBI Taxonomy" id="1974612"/>
    <lineage>
        <taxon>Bacteria</taxon>
        <taxon>Candidatus Kaiseribacteriota</taxon>
    </lineage>
</organism>
<evidence type="ECO:0000313" key="3">
    <source>
        <dbReference type="Proteomes" id="UP000231379"/>
    </source>
</evidence>
<name>A0A2H0U6R2_9BACT</name>
<protein>
    <submittedName>
        <fullName evidence="2">Uncharacterized protein</fullName>
    </submittedName>
</protein>
<comment type="caution">
    <text evidence="2">The sequence shown here is derived from an EMBL/GenBank/DDBJ whole genome shotgun (WGS) entry which is preliminary data.</text>
</comment>
<accession>A0A2H0U6R2</accession>
<reference evidence="3" key="1">
    <citation type="submission" date="2017-09" db="EMBL/GenBank/DDBJ databases">
        <title>Depth-based differentiation of microbial function through sediment-hosted aquifers and enrichment of novel symbionts in the deep terrestrial subsurface.</title>
        <authorList>
            <person name="Probst A.J."/>
            <person name="Ladd B."/>
            <person name="Jarett J.K."/>
            <person name="Geller-Mcgrath D.E."/>
            <person name="Sieber C.M.K."/>
            <person name="Emerson J.B."/>
            <person name="Anantharaman K."/>
            <person name="Thomas B.C."/>
            <person name="Malmstrom R."/>
            <person name="Stieglmeier M."/>
            <person name="Klingl A."/>
            <person name="Woyke T."/>
            <person name="Ryan C.M."/>
            <person name="Banfield J.F."/>
        </authorList>
    </citation>
    <scope>NUCLEOTIDE SEQUENCE [LARGE SCALE GENOMIC DNA]</scope>
</reference>
<sequence length="72" mass="8314">MWKHWSNMNKARLAEAGRGIIQRNVRAFGSDSVGFCISIECRKGITFTPPSTFGAPERRRRNMWTEQKSVQK</sequence>
<dbReference type="AlphaFoldDB" id="A0A2H0U6R2"/>
<evidence type="ECO:0000313" key="2">
    <source>
        <dbReference type="EMBL" id="PIR82134.1"/>
    </source>
</evidence>